<dbReference type="SUPFAM" id="SSF49785">
    <property type="entry name" value="Galactose-binding domain-like"/>
    <property type="match status" value="1"/>
</dbReference>
<dbReference type="EMBL" id="DS113178">
    <property type="protein sequence ID" value="EAY23363.1"/>
    <property type="molecule type" value="Genomic_DNA"/>
</dbReference>
<keyword evidence="2" id="KW-1185">Reference proteome</keyword>
<dbReference type="Gene3D" id="2.60.120.260">
    <property type="entry name" value="Galactose-binding domain-like"/>
    <property type="match status" value="1"/>
</dbReference>
<sequence length="221" mass="25513">MEFILFSLSRCTETNGIFKKVFNDKIVVIDASGSSKQFINGSIQLTKPENAIYPFDKDYDWCSNCASNYDDHPFITFSLLKKRFYFNLYYLKAGCCHDECCCEDALYCVQCCLFSWSLQISADNKTWTDVHKIERDYKMRRCNEKTYTLDKSYSAKFIRLIQNEPCPGDPPCIALNKMEIFGEISNEDGSEIQEDFVSYHDDDDDVSIIGHISKNGKVIVN</sequence>
<accession>A2D7T0</accession>
<reference evidence="1" key="1">
    <citation type="submission" date="2006-10" db="EMBL/GenBank/DDBJ databases">
        <authorList>
            <person name="Amadeo P."/>
            <person name="Zhao Q."/>
            <person name="Wortman J."/>
            <person name="Fraser-Liggett C."/>
            <person name="Carlton J."/>
        </authorList>
    </citation>
    <scope>NUCLEOTIDE SEQUENCE</scope>
    <source>
        <strain evidence="1">G3</strain>
    </source>
</reference>
<dbReference type="Proteomes" id="UP000001542">
    <property type="component" value="Unassembled WGS sequence"/>
</dbReference>
<dbReference type="VEuPathDB" id="TrichDB:TVAG_070260"/>
<evidence type="ECO:0008006" key="3">
    <source>
        <dbReference type="Google" id="ProtNLM"/>
    </source>
</evidence>
<name>A2D7T0_TRIV3</name>
<reference evidence="1" key="2">
    <citation type="journal article" date="2007" name="Science">
        <title>Draft genome sequence of the sexually transmitted pathogen Trichomonas vaginalis.</title>
        <authorList>
            <person name="Carlton J.M."/>
            <person name="Hirt R.P."/>
            <person name="Silva J.C."/>
            <person name="Delcher A.L."/>
            <person name="Schatz M."/>
            <person name="Zhao Q."/>
            <person name="Wortman J.R."/>
            <person name="Bidwell S.L."/>
            <person name="Alsmark U.C.M."/>
            <person name="Besteiro S."/>
            <person name="Sicheritz-Ponten T."/>
            <person name="Noel C.J."/>
            <person name="Dacks J.B."/>
            <person name="Foster P.G."/>
            <person name="Simillion C."/>
            <person name="Van de Peer Y."/>
            <person name="Miranda-Saavedra D."/>
            <person name="Barton G.J."/>
            <person name="Westrop G.D."/>
            <person name="Mueller S."/>
            <person name="Dessi D."/>
            <person name="Fiori P.L."/>
            <person name="Ren Q."/>
            <person name="Paulsen I."/>
            <person name="Zhang H."/>
            <person name="Bastida-Corcuera F.D."/>
            <person name="Simoes-Barbosa A."/>
            <person name="Brown M.T."/>
            <person name="Hayes R.D."/>
            <person name="Mukherjee M."/>
            <person name="Okumura C.Y."/>
            <person name="Schneider R."/>
            <person name="Smith A.J."/>
            <person name="Vanacova S."/>
            <person name="Villalvazo M."/>
            <person name="Haas B.J."/>
            <person name="Pertea M."/>
            <person name="Feldblyum T.V."/>
            <person name="Utterback T.R."/>
            <person name="Shu C.L."/>
            <person name="Osoegawa K."/>
            <person name="de Jong P.J."/>
            <person name="Hrdy I."/>
            <person name="Horvathova L."/>
            <person name="Zubacova Z."/>
            <person name="Dolezal P."/>
            <person name="Malik S.B."/>
            <person name="Logsdon J.M. Jr."/>
            <person name="Henze K."/>
            <person name="Gupta A."/>
            <person name="Wang C.C."/>
            <person name="Dunne R.L."/>
            <person name="Upcroft J.A."/>
            <person name="Upcroft P."/>
            <person name="White O."/>
            <person name="Salzberg S.L."/>
            <person name="Tang P."/>
            <person name="Chiu C.-H."/>
            <person name="Lee Y.-S."/>
            <person name="Embley T.M."/>
            <person name="Coombs G.H."/>
            <person name="Mottram J.C."/>
            <person name="Tachezy J."/>
            <person name="Fraser-Liggett C.M."/>
            <person name="Johnson P.J."/>
        </authorList>
    </citation>
    <scope>NUCLEOTIDE SEQUENCE [LARGE SCALE GENOMIC DNA]</scope>
    <source>
        <strain evidence="1">G3</strain>
    </source>
</reference>
<proteinExistence type="predicted"/>
<dbReference type="AlphaFoldDB" id="A2D7T0"/>
<organism evidence="1 2">
    <name type="scientific">Trichomonas vaginalis (strain ATCC PRA-98 / G3)</name>
    <dbReference type="NCBI Taxonomy" id="412133"/>
    <lineage>
        <taxon>Eukaryota</taxon>
        <taxon>Metamonada</taxon>
        <taxon>Parabasalia</taxon>
        <taxon>Trichomonadida</taxon>
        <taxon>Trichomonadidae</taxon>
        <taxon>Trichomonas</taxon>
    </lineage>
</organism>
<dbReference type="InParanoid" id="A2D7T0"/>
<dbReference type="InterPro" id="IPR008979">
    <property type="entry name" value="Galactose-bd-like_sf"/>
</dbReference>
<gene>
    <name evidence="1" type="ORF">TVAG_070260</name>
</gene>
<protein>
    <recommendedName>
        <fullName evidence="3">F5/8 type C domain-containing protein</fullName>
    </recommendedName>
</protein>
<dbReference type="VEuPathDB" id="TrichDB:TVAGG3_1044680"/>
<evidence type="ECO:0000313" key="1">
    <source>
        <dbReference type="EMBL" id="EAY23363.1"/>
    </source>
</evidence>
<dbReference type="KEGG" id="tva:5468949"/>
<dbReference type="RefSeq" id="XP_001584349.1">
    <property type="nucleotide sequence ID" value="XM_001584299.1"/>
</dbReference>
<evidence type="ECO:0000313" key="2">
    <source>
        <dbReference type="Proteomes" id="UP000001542"/>
    </source>
</evidence>